<evidence type="ECO:0000256" key="15">
    <source>
        <dbReference type="ARBA" id="ARBA00023012"/>
    </source>
</evidence>
<dbReference type="InterPro" id="IPR004358">
    <property type="entry name" value="Sig_transdc_His_kin-like_C"/>
</dbReference>
<dbReference type="EMBL" id="CP049057">
    <property type="protein sequence ID" value="QIE60564.1"/>
    <property type="molecule type" value="Genomic_DNA"/>
</dbReference>
<evidence type="ECO:0000256" key="6">
    <source>
        <dbReference type="ARBA" id="ARBA00022485"/>
    </source>
</evidence>
<evidence type="ECO:0000256" key="11">
    <source>
        <dbReference type="ARBA" id="ARBA00022741"/>
    </source>
</evidence>
<feature type="transmembrane region" description="Helical" evidence="20">
    <location>
        <begin position="362"/>
        <end position="382"/>
    </location>
</feature>
<dbReference type="GO" id="GO:0046983">
    <property type="term" value="F:protein dimerization activity"/>
    <property type="evidence" value="ECO:0007669"/>
    <property type="project" value="InterPro"/>
</dbReference>
<keyword evidence="21" id="KW-0732">Signal</keyword>
<evidence type="ECO:0000256" key="10">
    <source>
        <dbReference type="ARBA" id="ARBA00022723"/>
    </source>
</evidence>
<comment type="cofactor">
    <cofactor evidence="2">
        <name>[4Fe-4S] cluster</name>
        <dbReference type="ChEBI" id="CHEBI:49883"/>
    </cofactor>
</comment>
<evidence type="ECO:0000256" key="19">
    <source>
        <dbReference type="SAM" id="Coils"/>
    </source>
</evidence>
<dbReference type="GO" id="GO:0051539">
    <property type="term" value="F:4 iron, 4 sulfur cluster binding"/>
    <property type="evidence" value="ECO:0007669"/>
    <property type="project" value="UniProtKB-KW"/>
</dbReference>
<proteinExistence type="predicted"/>
<dbReference type="GO" id="GO:0046872">
    <property type="term" value="F:metal ion binding"/>
    <property type="evidence" value="ECO:0007669"/>
    <property type="project" value="UniProtKB-KW"/>
</dbReference>
<evidence type="ECO:0000256" key="20">
    <source>
        <dbReference type="SAM" id="Phobius"/>
    </source>
</evidence>
<keyword evidence="13" id="KW-0067">ATP-binding</keyword>
<keyword evidence="12 23" id="KW-0418">Kinase</keyword>
<evidence type="ECO:0000256" key="1">
    <source>
        <dbReference type="ARBA" id="ARBA00000085"/>
    </source>
</evidence>
<dbReference type="InterPro" id="IPR005467">
    <property type="entry name" value="His_kinase_dom"/>
</dbReference>
<evidence type="ECO:0000256" key="16">
    <source>
        <dbReference type="ARBA" id="ARBA00023014"/>
    </source>
</evidence>
<feature type="chain" id="PRO_5026247912" description="Oxygen sensor histidine kinase NreB" evidence="21">
    <location>
        <begin position="21"/>
        <end position="620"/>
    </location>
</feature>
<dbReference type="Gene3D" id="1.20.5.1930">
    <property type="match status" value="1"/>
</dbReference>
<keyword evidence="20" id="KW-0812">Transmembrane</keyword>
<evidence type="ECO:0000256" key="18">
    <source>
        <dbReference type="ARBA" id="ARBA00030800"/>
    </source>
</evidence>
<reference evidence="23 24" key="1">
    <citation type="submission" date="2020-02" db="EMBL/GenBank/DDBJ databases">
        <title>Complete genome sequence of Flavobacteriaceae bacterium.</title>
        <authorList>
            <person name="Kim S.-J."/>
            <person name="Kim Y.-S."/>
            <person name="Kim K.-H."/>
        </authorList>
    </citation>
    <scope>NUCLEOTIDE SEQUENCE [LARGE SCALE GENOMIC DNA]</scope>
    <source>
        <strain evidence="23 24">RR4-40</strain>
    </source>
</reference>
<evidence type="ECO:0000313" key="23">
    <source>
        <dbReference type="EMBL" id="QIE60564.1"/>
    </source>
</evidence>
<keyword evidence="15" id="KW-0902">Two-component regulatory system</keyword>
<dbReference type="Pfam" id="PF07730">
    <property type="entry name" value="HisKA_3"/>
    <property type="match status" value="1"/>
</dbReference>
<evidence type="ECO:0000256" key="14">
    <source>
        <dbReference type="ARBA" id="ARBA00023004"/>
    </source>
</evidence>
<feature type="coiled-coil region" evidence="19">
    <location>
        <begin position="326"/>
        <end position="360"/>
    </location>
</feature>
<dbReference type="InterPro" id="IPR011712">
    <property type="entry name" value="Sig_transdc_His_kin_sub3_dim/P"/>
</dbReference>
<comment type="subcellular location">
    <subcellularLocation>
        <location evidence="3">Cytoplasm</location>
    </subcellularLocation>
</comment>
<dbReference type="Gene3D" id="3.30.565.10">
    <property type="entry name" value="Histidine kinase-like ATPase, C-terminal domain"/>
    <property type="match status" value="1"/>
</dbReference>
<evidence type="ECO:0000256" key="3">
    <source>
        <dbReference type="ARBA" id="ARBA00004496"/>
    </source>
</evidence>
<feature type="domain" description="Histidine kinase" evidence="22">
    <location>
        <begin position="535"/>
        <end position="620"/>
    </location>
</feature>
<dbReference type="PRINTS" id="PR00344">
    <property type="entry name" value="BCTRLSENSOR"/>
</dbReference>
<protein>
    <recommendedName>
        <fullName evidence="5">Oxygen sensor histidine kinase NreB</fullName>
        <ecNumber evidence="4">2.7.13.3</ecNumber>
    </recommendedName>
    <alternativeName>
        <fullName evidence="18">Nitrogen regulation protein B</fullName>
    </alternativeName>
</protein>
<accession>A0A6G6GQ17</accession>
<dbReference type="Pfam" id="PF02518">
    <property type="entry name" value="HATPase_c"/>
    <property type="match status" value="1"/>
</dbReference>
<dbReference type="InterPro" id="IPR036890">
    <property type="entry name" value="HATPase_C_sf"/>
</dbReference>
<dbReference type="GO" id="GO:0005737">
    <property type="term" value="C:cytoplasm"/>
    <property type="evidence" value="ECO:0007669"/>
    <property type="project" value="UniProtKB-SubCell"/>
</dbReference>
<comment type="catalytic activity">
    <reaction evidence="1">
        <text>ATP + protein L-histidine = ADP + protein N-phospho-L-histidine.</text>
        <dbReference type="EC" id="2.7.13.3"/>
    </reaction>
</comment>
<evidence type="ECO:0000256" key="5">
    <source>
        <dbReference type="ARBA" id="ARBA00017322"/>
    </source>
</evidence>
<dbReference type="CDD" id="cd16917">
    <property type="entry name" value="HATPase_UhpB-NarQ-NarX-like"/>
    <property type="match status" value="1"/>
</dbReference>
<dbReference type="GO" id="GO:0000155">
    <property type="term" value="F:phosphorelay sensor kinase activity"/>
    <property type="evidence" value="ECO:0007669"/>
    <property type="project" value="InterPro"/>
</dbReference>
<dbReference type="AlphaFoldDB" id="A0A6G6GQ17"/>
<keyword evidence="8" id="KW-0597">Phosphoprotein</keyword>
<sequence length="620" mass="71195">MIKIKLIFFTFLFVLSSSIAQTDSFFNNLRLYQLEDATRAISLLPPNCQPLAAWQVTFQKEFDTSSDSFKSLGQLDKPNDNSIGDYIYYINWGDFYFYNTLDENIKSINNYKKALAIAKQEENRLLTAEALKRILTLHRIHYLYNNKTYLPFLEDYQEIVYDPYEEAYYHYFNLILNFKNYDVENWSNTSYTALSKYFKNNRKPYLQGISETVFASYFEEINEIDSIWHYAHSAERNLSEIPYSYKGSRLNQIYSFMSRIALQQQDFESAAKYTDSATKKMFTSIDLKSRSLGHYQKSVIDSARGDFLSAYDESMKYRGSMATIEEAAQNELFNELQVKYESAEKEKQIIIEQQRKKQNRNIAISLGGVLVAVTVIGFLAFINTKRKQRIAEQQRELEIQKTEKLLKEQELTSIDAMIQGQEKERQRLASDLHDSVGATLAAAKLQFQHLANNREKGDITEELFEKTGKLLDDAYTEIRTMAHVKNSGVIAKNGLLPAVQKLARNASGVNGLTIEVEDYGLEERLDNLLEIAVFRVIQELVTNIIKHAKATQASIAINQYEDSLSIIIEDNGIGFNARQLPQKDGMGLSSIEKRIEHLEGTMEVDSTLGKGTHILIDIPL</sequence>
<evidence type="ECO:0000256" key="13">
    <source>
        <dbReference type="ARBA" id="ARBA00022840"/>
    </source>
</evidence>
<evidence type="ECO:0000256" key="9">
    <source>
        <dbReference type="ARBA" id="ARBA00022679"/>
    </source>
</evidence>
<keyword evidence="19" id="KW-0175">Coiled coil</keyword>
<dbReference type="InterPro" id="IPR050482">
    <property type="entry name" value="Sensor_HK_TwoCompSys"/>
</dbReference>
<name>A0A6G6GQ17_9FLAO</name>
<dbReference type="GO" id="GO:0016020">
    <property type="term" value="C:membrane"/>
    <property type="evidence" value="ECO:0007669"/>
    <property type="project" value="InterPro"/>
</dbReference>
<evidence type="ECO:0000256" key="2">
    <source>
        <dbReference type="ARBA" id="ARBA00001966"/>
    </source>
</evidence>
<evidence type="ECO:0000256" key="21">
    <source>
        <dbReference type="SAM" id="SignalP"/>
    </source>
</evidence>
<keyword evidence="11" id="KW-0547">Nucleotide-binding</keyword>
<dbReference type="InterPro" id="IPR003594">
    <property type="entry name" value="HATPase_dom"/>
</dbReference>
<feature type="signal peptide" evidence="21">
    <location>
        <begin position="1"/>
        <end position="20"/>
    </location>
</feature>
<dbReference type="PANTHER" id="PTHR24421:SF10">
    <property type="entry name" value="NITRATE_NITRITE SENSOR PROTEIN NARQ"/>
    <property type="match status" value="1"/>
</dbReference>
<keyword evidence="14" id="KW-0408">Iron</keyword>
<evidence type="ECO:0000256" key="4">
    <source>
        <dbReference type="ARBA" id="ARBA00012438"/>
    </source>
</evidence>
<gene>
    <name evidence="23" type="ORF">G5B37_13610</name>
</gene>
<dbReference type="RefSeq" id="WP_164680576.1">
    <property type="nucleotide sequence ID" value="NZ_CP049057.1"/>
</dbReference>
<evidence type="ECO:0000256" key="17">
    <source>
        <dbReference type="ARBA" id="ARBA00024827"/>
    </source>
</evidence>
<dbReference type="EC" id="2.7.13.3" evidence="4"/>
<evidence type="ECO:0000313" key="24">
    <source>
        <dbReference type="Proteomes" id="UP000505306"/>
    </source>
</evidence>
<organism evidence="23 24">
    <name type="scientific">Rasiella rasia</name>
    <dbReference type="NCBI Taxonomy" id="2744027"/>
    <lineage>
        <taxon>Bacteria</taxon>
        <taxon>Pseudomonadati</taxon>
        <taxon>Bacteroidota</taxon>
        <taxon>Flavobacteriia</taxon>
        <taxon>Flavobacteriales</taxon>
        <taxon>Flavobacteriaceae</taxon>
        <taxon>Rasiella</taxon>
    </lineage>
</organism>
<dbReference type="Proteomes" id="UP000505306">
    <property type="component" value="Chromosome"/>
</dbReference>
<keyword evidence="9" id="KW-0808">Transferase</keyword>
<evidence type="ECO:0000256" key="7">
    <source>
        <dbReference type="ARBA" id="ARBA00022490"/>
    </source>
</evidence>
<keyword evidence="20" id="KW-0472">Membrane</keyword>
<keyword evidence="7" id="KW-0963">Cytoplasm</keyword>
<dbReference type="KEGG" id="mgel:G5B37_13610"/>
<dbReference type="GO" id="GO:0005524">
    <property type="term" value="F:ATP binding"/>
    <property type="evidence" value="ECO:0007669"/>
    <property type="project" value="UniProtKB-KW"/>
</dbReference>
<keyword evidence="24" id="KW-1185">Reference proteome</keyword>
<dbReference type="SMART" id="SM00387">
    <property type="entry name" value="HATPase_c"/>
    <property type="match status" value="1"/>
</dbReference>
<dbReference type="PROSITE" id="PS50109">
    <property type="entry name" value="HIS_KIN"/>
    <property type="match status" value="1"/>
</dbReference>
<keyword evidence="6" id="KW-0004">4Fe-4S</keyword>
<keyword evidence="10" id="KW-0479">Metal-binding</keyword>
<keyword evidence="16" id="KW-0411">Iron-sulfur</keyword>
<dbReference type="PANTHER" id="PTHR24421">
    <property type="entry name" value="NITRATE/NITRITE SENSOR PROTEIN NARX-RELATED"/>
    <property type="match status" value="1"/>
</dbReference>
<dbReference type="SUPFAM" id="SSF55874">
    <property type="entry name" value="ATPase domain of HSP90 chaperone/DNA topoisomerase II/histidine kinase"/>
    <property type="match status" value="1"/>
</dbReference>
<comment type="function">
    <text evidence="17">Member of the two-component regulatory system NreB/NreC involved in the control of dissimilatory nitrate/nitrite reduction in response to oxygen. NreB functions as a direct oxygen sensor histidine kinase which is autophosphorylated, in the absence of oxygen, probably at the conserved histidine residue, and transfers its phosphate group probably to a conserved aspartate residue of NreC. NreB/NreC activates the expression of the nitrate (narGHJI) and nitrite (nir) reductase operons, as well as the putative nitrate transporter gene narT.</text>
</comment>
<evidence type="ECO:0000259" key="22">
    <source>
        <dbReference type="PROSITE" id="PS50109"/>
    </source>
</evidence>
<evidence type="ECO:0000256" key="8">
    <source>
        <dbReference type="ARBA" id="ARBA00022553"/>
    </source>
</evidence>
<keyword evidence="20" id="KW-1133">Transmembrane helix</keyword>
<evidence type="ECO:0000256" key="12">
    <source>
        <dbReference type="ARBA" id="ARBA00022777"/>
    </source>
</evidence>